<dbReference type="PROSITE" id="PS51779">
    <property type="entry name" value="POTRA"/>
    <property type="match status" value="4"/>
</dbReference>
<dbReference type="InterPro" id="IPR039910">
    <property type="entry name" value="D15-like"/>
</dbReference>
<dbReference type="OrthoDB" id="9803054at2"/>
<evidence type="ECO:0000256" key="5">
    <source>
        <dbReference type="ARBA" id="ARBA00022737"/>
    </source>
</evidence>
<dbReference type="RefSeq" id="WP_067644663.1">
    <property type="nucleotide sequence ID" value="NZ_CP015249.1"/>
</dbReference>
<feature type="domain" description="POTRA" evidence="10">
    <location>
        <begin position="266"/>
        <end position="344"/>
    </location>
</feature>
<keyword evidence="2 8" id="KW-1134">Transmembrane beta strand</keyword>
<evidence type="ECO:0000313" key="12">
    <source>
        <dbReference type="Proteomes" id="UP000076830"/>
    </source>
</evidence>
<evidence type="ECO:0000256" key="2">
    <source>
        <dbReference type="ARBA" id="ARBA00022452"/>
    </source>
</evidence>
<keyword evidence="7 8" id="KW-0998">Cell outer membrane</keyword>
<dbReference type="Pfam" id="PF07244">
    <property type="entry name" value="POTRA"/>
    <property type="match status" value="5"/>
</dbReference>
<dbReference type="FunFam" id="3.10.20.310:FF:000001">
    <property type="entry name" value="Outer membrane protein assembly factor BamA"/>
    <property type="match status" value="1"/>
</dbReference>
<dbReference type="GO" id="GO:1990063">
    <property type="term" value="C:Bam protein complex"/>
    <property type="evidence" value="ECO:0007669"/>
    <property type="project" value="TreeGrafter"/>
</dbReference>
<dbReference type="Proteomes" id="UP000076830">
    <property type="component" value="Chromosome"/>
</dbReference>
<evidence type="ECO:0000256" key="3">
    <source>
        <dbReference type="ARBA" id="ARBA00022692"/>
    </source>
</evidence>
<dbReference type="InterPro" id="IPR000184">
    <property type="entry name" value="Bac_surfAg_D15"/>
</dbReference>
<dbReference type="FunFam" id="3.10.20.310:FF:000003">
    <property type="entry name" value="Outer membrane protein assembly factor BamA"/>
    <property type="match status" value="1"/>
</dbReference>
<dbReference type="InterPro" id="IPR010827">
    <property type="entry name" value="BamA/TamA_POTRA"/>
</dbReference>
<feature type="domain" description="POTRA" evidence="10">
    <location>
        <begin position="175"/>
        <end position="263"/>
    </location>
</feature>
<dbReference type="Gene3D" id="3.10.20.310">
    <property type="entry name" value="membrane protein fhac"/>
    <property type="match status" value="5"/>
</dbReference>
<feature type="domain" description="POTRA" evidence="10">
    <location>
        <begin position="24"/>
        <end position="91"/>
    </location>
</feature>
<dbReference type="PANTHER" id="PTHR12815:SF23">
    <property type="entry name" value="OUTER MEMBRANE PROTEIN ASSEMBLY FACTOR BAMA"/>
    <property type="match status" value="1"/>
</dbReference>
<evidence type="ECO:0000256" key="6">
    <source>
        <dbReference type="ARBA" id="ARBA00023136"/>
    </source>
</evidence>
<dbReference type="EMBL" id="CP015249">
    <property type="protein sequence ID" value="ANB16946.1"/>
    <property type="molecule type" value="Genomic_DNA"/>
</dbReference>
<dbReference type="NCBIfam" id="TIGR03303">
    <property type="entry name" value="OM_YaeT"/>
    <property type="match status" value="1"/>
</dbReference>
<evidence type="ECO:0000256" key="1">
    <source>
        <dbReference type="ARBA" id="ARBA00004370"/>
    </source>
</evidence>
<evidence type="ECO:0000256" key="4">
    <source>
        <dbReference type="ARBA" id="ARBA00022729"/>
    </source>
</evidence>
<feature type="domain" description="POTRA" evidence="10">
    <location>
        <begin position="347"/>
        <end position="421"/>
    </location>
</feature>
<dbReference type="STRING" id="1300342.I596_915"/>
<comment type="function">
    <text evidence="8">Part of the outer membrane protein assembly complex, which is involved in assembly and insertion of beta-barrel proteins into the outer membrane.</text>
</comment>
<dbReference type="FunFam" id="3.10.20.310:FF:000002">
    <property type="entry name" value="Outer membrane protein assembly factor BamA"/>
    <property type="match status" value="1"/>
</dbReference>
<comment type="subcellular location">
    <subcellularLocation>
        <location evidence="8">Cell outer membrane</location>
    </subcellularLocation>
    <subcellularLocation>
        <location evidence="1">Membrane</location>
    </subcellularLocation>
</comment>
<comment type="similarity">
    <text evidence="8">Belongs to the BamA family.</text>
</comment>
<dbReference type="InterPro" id="IPR034746">
    <property type="entry name" value="POTRA"/>
</dbReference>
<dbReference type="HAMAP" id="MF_01430">
    <property type="entry name" value="OM_assembly_BamA"/>
    <property type="match status" value="1"/>
</dbReference>
<evidence type="ECO:0000256" key="7">
    <source>
        <dbReference type="ARBA" id="ARBA00023237"/>
    </source>
</evidence>
<dbReference type="PIRSF" id="PIRSF006076">
    <property type="entry name" value="OM_assembly_OMP85"/>
    <property type="match status" value="1"/>
</dbReference>
<dbReference type="InterPro" id="IPR023707">
    <property type="entry name" value="OM_assembly_BamA"/>
</dbReference>
<evidence type="ECO:0000313" key="11">
    <source>
        <dbReference type="EMBL" id="ANB16946.1"/>
    </source>
</evidence>
<keyword evidence="3 8" id="KW-0812">Transmembrane</keyword>
<name>A0A167GP67_9GAMM</name>
<evidence type="ECO:0000259" key="10">
    <source>
        <dbReference type="PROSITE" id="PS51779"/>
    </source>
</evidence>
<keyword evidence="5 8" id="KW-0677">Repeat</keyword>
<dbReference type="KEGG" id="dko:I596_915"/>
<dbReference type="PANTHER" id="PTHR12815">
    <property type="entry name" value="SORTING AND ASSEMBLY MACHINERY SAMM50 PROTEIN FAMILY MEMBER"/>
    <property type="match status" value="1"/>
</dbReference>
<dbReference type="GO" id="GO:0043165">
    <property type="term" value="P:Gram-negative-bacterium-type cell outer membrane assembly"/>
    <property type="evidence" value="ECO:0007669"/>
    <property type="project" value="UniProtKB-UniRule"/>
</dbReference>
<accession>A0A167GP67</accession>
<evidence type="ECO:0000256" key="8">
    <source>
        <dbReference type="HAMAP-Rule" id="MF_01430"/>
    </source>
</evidence>
<sequence precursor="true">MKRIAALILFAWLSSQDALAFDAFTVSDIRIDGLSRIAAGTVFTYLPVEKGDSMTAERAEQAIRALYKTGFFNDVQLSRQGDILVVAVRERPQISKIAIRGNKDLKEDDLRTGLKGIGLVEGETFDRLKLDEVQAELTRQYYNRGKYNVSIKTATVNLDRNRIEIAINIAEGKPAKIKHINIVGNKTFPDRTIKDEFESNTTNWTSWYSRNDQYSREKMSGDLEKLASYYLDRGYVDFNVDSTQVSISPDKRRMYVTANIREGEIYTVNDIKITGNLVLNEEDLRKLLAISVGETFSRRKVEQSSDAMTAVLANIGYAFAEVVPLPDVHKDSREVGLTFLINPGKRVYVRRITFKGNTRTEDPVLRREMRQLEGSWYSQAAIDRSKIRLQRLGFFKAVTIETPSVPGSEDQIDVQVAVEEMSSGSLNFGLGYSQLQGIIGSVSVSENNLFGTGNRIGVTAQQSSYYKRYEVSYFEPYLNDDGLGLGYNVSHSEMDQGEANLASYLTNRDAFSTYLGIPISETDTINAQIGLSKTSITTYGGITPDRIVNYLHNLGNRTLHNWDTQLSWVHDTRNRYWNPTRGSIHQVSLNIVLPGSTVEYYKLFYKYGQYFPITDKLTFFGNLSLGYGDTYRDPKSVLPIDDPRYMDIGGLPFYENFYAGGVADVRGFRDNTLGPWELYPGCTGNQIGPVGGTSRPSRYCRQPIGGAFKTVGSVEIIFPTPFMKESSETTRLSWFLDVGNVFQNYDAFSASEMRASTGLSFRWQAPVGPIVINLARPLRKKDGDQTETIQFTFGTMF</sequence>
<reference evidence="11 12" key="1">
    <citation type="submission" date="2016-04" db="EMBL/GenBank/DDBJ databases">
        <title>Complete genome sequence of Dokdonella koreensis DS-123T.</title>
        <authorList>
            <person name="Kim J.F."/>
            <person name="Lee H."/>
            <person name="Kwak M.-J."/>
        </authorList>
    </citation>
    <scope>NUCLEOTIDE SEQUENCE [LARGE SCALE GENOMIC DNA]</scope>
    <source>
        <strain evidence="11 12">DS-123</strain>
    </source>
</reference>
<gene>
    <name evidence="8" type="primary">bamA</name>
    <name evidence="11" type="ORF">I596_915</name>
</gene>
<comment type="subunit">
    <text evidence="8">Part of the Bam complex.</text>
</comment>
<dbReference type="AlphaFoldDB" id="A0A167GP67"/>
<dbReference type="Pfam" id="PF01103">
    <property type="entry name" value="Omp85"/>
    <property type="match status" value="1"/>
</dbReference>
<keyword evidence="6 8" id="KW-0472">Membrane</keyword>
<protein>
    <recommendedName>
        <fullName evidence="8 9">Outer membrane protein assembly factor BamA</fullName>
    </recommendedName>
</protein>
<feature type="chain" id="PRO_5009001414" description="Outer membrane protein assembly factor BamA" evidence="8">
    <location>
        <begin position="21"/>
        <end position="797"/>
    </location>
</feature>
<organism evidence="11 12">
    <name type="scientific">Dokdonella koreensis DS-123</name>
    <dbReference type="NCBI Taxonomy" id="1300342"/>
    <lineage>
        <taxon>Bacteria</taxon>
        <taxon>Pseudomonadati</taxon>
        <taxon>Pseudomonadota</taxon>
        <taxon>Gammaproteobacteria</taxon>
        <taxon>Lysobacterales</taxon>
        <taxon>Rhodanobacteraceae</taxon>
        <taxon>Dokdonella</taxon>
    </lineage>
</organism>
<keyword evidence="12" id="KW-1185">Reference proteome</keyword>
<keyword evidence="4 8" id="KW-0732">Signal</keyword>
<feature type="signal peptide" evidence="8">
    <location>
        <begin position="1"/>
        <end position="20"/>
    </location>
</feature>
<proteinExistence type="inferred from homology"/>
<evidence type="ECO:0000256" key="9">
    <source>
        <dbReference type="NCBIfam" id="TIGR03303"/>
    </source>
</evidence>
<dbReference type="PATRIC" id="fig|1300342.3.peg.893"/>
<dbReference type="Gene3D" id="2.40.160.50">
    <property type="entry name" value="membrane protein fhac: a member of the omp85/tpsb transporter family"/>
    <property type="match status" value="1"/>
</dbReference>
<dbReference type="GO" id="GO:0051205">
    <property type="term" value="P:protein insertion into membrane"/>
    <property type="evidence" value="ECO:0007669"/>
    <property type="project" value="UniProtKB-UniRule"/>
</dbReference>